<organism evidence="2 3">
    <name type="scientific">Clostridium aestuarii</name>
    <dbReference type="NCBI Taxonomy" id="338193"/>
    <lineage>
        <taxon>Bacteria</taxon>
        <taxon>Bacillati</taxon>
        <taxon>Bacillota</taxon>
        <taxon>Clostridia</taxon>
        <taxon>Eubacteriales</taxon>
        <taxon>Clostridiaceae</taxon>
        <taxon>Clostridium</taxon>
    </lineage>
</organism>
<protein>
    <submittedName>
        <fullName evidence="2">Uncharacterized protein</fullName>
    </submittedName>
</protein>
<sequence>MWIIKIVFWTIILSGSISFFANMILPNVNLILASIILICVISLGVFFDIIGVAVTAASEVPFHAMASKKISSAKIAVNLVRNADKVSNFCSDVVGDVCGVVSGSIGALILSQIILNMPNLNNMHVLLIGSLIGAVIAAATVGGKAAGKSFAIKKSNDIVFIVSKTIQVIKKER</sequence>
<proteinExistence type="predicted"/>
<evidence type="ECO:0000313" key="3">
    <source>
        <dbReference type="Proteomes" id="UP001078443"/>
    </source>
</evidence>
<name>A0ABT4CXN4_9CLOT</name>
<feature type="transmembrane region" description="Helical" evidence="1">
    <location>
        <begin position="126"/>
        <end position="146"/>
    </location>
</feature>
<feature type="transmembrane region" description="Helical" evidence="1">
    <location>
        <begin position="31"/>
        <end position="57"/>
    </location>
</feature>
<keyword evidence="1" id="KW-0472">Membrane</keyword>
<keyword evidence="1" id="KW-1133">Transmembrane helix</keyword>
<dbReference type="EMBL" id="JAPQER010000002">
    <property type="protein sequence ID" value="MCY6483763.1"/>
    <property type="molecule type" value="Genomic_DNA"/>
</dbReference>
<keyword evidence="1" id="KW-0812">Transmembrane</keyword>
<comment type="caution">
    <text evidence="2">The sequence shown here is derived from an EMBL/GenBank/DDBJ whole genome shotgun (WGS) entry which is preliminary data.</text>
</comment>
<evidence type="ECO:0000256" key="1">
    <source>
        <dbReference type="SAM" id="Phobius"/>
    </source>
</evidence>
<evidence type="ECO:0000313" key="2">
    <source>
        <dbReference type="EMBL" id="MCY6483763.1"/>
    </source>
</evidence>
<feature type="transmembrane region" description="Helical" evidence="1">
    <location>
        <begin position="93"/>
        <end position="114"/>
    </location>
</feature>
<feature type="transmembrane region" description="Helical" evidence="1">
    <location>
        <begin position="7"/>
        <end position="25"/>
    </location>
</feature>
<gene>
    <name evidence="2" type="ORF">OW763_05290</name>
</gene>
<keyword evidence="3" id="KW-1185">Reference proteome</keyword>
<accession>A0ABT4CXN4</accession>
<dbReference type="Proteomes" id="UP001078443">
    <property type="component" value="Unassembled WGS sequence"/>
</dbReference>
<reference evidence="2" key="1">
    <citation type="submission" date="2022-12" db="EMBL/GenBank/DDBJ databases">
        <authorList>
            <person name="Wang J."/>
        </authorList>
    </citation>
    <scope>NUCLEOTIDE SEQUENCE</scope>
    <source>
        <strain evidence="2">HY-45-18</strain>
    </source>
</reference>